<keyword evidence="2" id="KW-1185">Reference proteome</keyword>
<gene>
    <name evidence="1" type="ORF">L6452_07502</name>
</gene>
<accession>A0ACB9ELA7</accession>
<name>A0ACB9ELA7_ARCLA</name>
<sequence length="495" mass="54923">MDEEQIKNGAREEDHLIRTKEGGNGNLIWRPVNWFRMLSHELSWRFVLAVVIVYGINQGTSIGLYRVSVQYYMKDVQKLQPSEAQFYSGIIQIPWIIKPLWGLMTDIVPIFRLRRRPYFIFAGLVGSISMLVPAFSTNLSLGWAILSFMTASAGVAIADVTIDACVTENSISHPSLAGDLQSLCAISSSIGQLVGFAMSGVLVHIIGPKGVFGILSIPAGLVILVGMMLQEPLVHSYSHKRVSQKFLDATKTMVTALKCPEVWRPCLYMYLSLVFGLNIHEGMFYWYTDAKAGPSFSQEVIGSIFSVGAIGSLLGVLLYQNVFRNHPFRHVLFWTQLLFGASSLLDLALVLRLNLRFGVPDYIFVVMDEAVSKMIARLKWMPLLVLSSKLCPSGIEGTFFALLMSIDHVGLLSSSWAGGLVLHALNVTRTQFDNLWAVVLIRSCARLFPIGLLFLVPRNDPNTSILPSELLSIKKGDDVSESEDSEMISLVNDRV</sequence>
<dbReference type="Proteomes" id="UP001055879">
    <property type="component" value="Linkage Group LG02"/>
</dbReference>
<evidence type="ECO:0000313" key="1">
    <source>
        <dbReference type="EMBL" id="KAI3759585.1"/>
    </source>
</evidence>
<evidence type="ECO:0000313" key="2">
    <source>
        <dbReference type="Proteomes" id="UP001055879"/>
    </source>
</evidence>
<organism evidence="1 2">
    <name type="scientific">Arctium lappa</name>
    <name type="common">Greater burdock</name>
    <name type="synonym">Lappa major</name>
    <dbReference type="NCBI Taxonomy" id="4217"/>
    <lineage>
        <taxon>Eukaryota</taxon>
        <taxon>Viridiplantae</taxon>
        <taxon>Streptophyta</taxon>
        <taxon>Embryophyta</taxon>
        <taxon>Tracheophyta</taxon>
        <taxon>Spermatophyta</taxon>
        <taxon>Magnoliopsida</taxon>
        <taxon>eudicotyledons</taxon>
        <taxon>Gunneridae</taxon>
        <taxon>Pentapetalae</taxon>
        <taxon>asterids</taxon>
        <taxon>campanulids</taxon>
        <taxon>Asterales</taxon>
        <taxon>Asteraceae</taxon>
        <taxon>Carduoideae</taxon>
        <taxon>Cardueae</taxon>
        <taxon>Arctiinae</taxon>
        <taxon>Arctium</taxon>
    </lineage>
</organism>
<reference evidence="2" key="1">
    <citation type="journal article" date="2022" name="Mol. Ecol. Resour.">
        <title>The genomes of chicory, endive, great burdock and yacon provide insights into Asteraceae palaeo-polyploidization history and plant inulin production.</title>
        <authorList>
            <person name="Fan W."/>
            <person name="Wang S."/>
            <person name="Wang H."/>
            <person name="Wang A."/>
            <person name="Jiang F."/>
            <person name="Liu H."/>
            <person name="Zhao H."/>
            <person name="Xu D."/>
            <person name="Zhang Y."/>
        </authorList>
    </citation>
    <scope>NUCLEOTIDE SEQUENCE [LARGE SCALE GENOMIC DNA]</scope>
    <source>
        <strain evidence="2">cv. Niubang</strain>
    </source>
</reference>
<comment type="caution">
    <text evidence="1">The sequence shown here is derived from an EMBL/GenBank/DDBJ whole genome shotgun (WGS) entry which is preliminary data.</text>
</comment>
<protein>
    <submittedName>
        <fullName evidence="1">Uncharacterized protein</fullName>
    </submittedName>
</protein>
<dbReference type="EMBL" id="CM042048">
    <property type="protein sequence ID" value="KAI3759585.1"/>
    <property type="molecule type" value="Genomic_DNA"/>
</dbReference>
<proteinExistence type="predicted"/>
<reference evidence="1 2" key="2">
    <citation type="journal article" date="2022" name="Mol. Ecol. Resour.">
        <title>The genomes of chicory, endive, great burdock and yacon provide insights into Asteraceae paleo-polyploidization history and plant inulin production.</title>
        <authorList>
            <person name="Fan W."/>
            <person name="Wang S."/>
            <person name="Wang H."/>
            <person name="Wang A."/>
            <person name="Jiang F."/>
            <person name="Liu H."/>
            <person name="Zhao H."/>
            <person name="Xu D."/>
            <person name="Zhang Y."/>
        </authorList>
    </citation>
    <scope>NUCLEOTIDE SEQUENCE [LARGE SCALE GENOMIC DNA]</scope>
    <source>
        <strain evidence="2">cv. Niubang</strain>
    </source>
</reference>